<comment type="caution">
    <text evidence="1">The sequence shown here is derived from an EMBL/GenBank/DDBJ whole genome shotgun (WGS) entry which is preliminary data.</text>
</comment>
<dbReference type="Proteomes" id="UP000789831">
    <property type="component" value="Unassembled WGS sequence"/>
</dbReference>
<sequence>YTDDVAVSQSARAIKSRKDSLWSLATKLSSAFDHSDPMTHYLFKDAPEICEKSIEDILSFYEHGESRFQQILMQDVYKTEPRVTAGR</sequence>
<dbReference type="AlphaFoldDB" id="A0A9N9ESD4"/>
<feature type="non-terminal residue" evidence="1">
    <location>
        <position position="1"/>
    </location>
</feature>
<proteinExistence type="predicted"/>
<name>A0A9N9ESD4_9GLOM</name>
<evidence type="ECO:0000313" key="2">
    <source>
        <dbReference type="Proteomes" id="UP000789831"/>
    </source>
</evidence>
<gene>
    <name evidence="1" type="ORF">AGERDE_LOCUS13185</name>
</gene>
<keyword evidence="2" id="KW-1185">Reference proteome</keyword>
<evidence type="ECO:0000313" key="1">
    <source>
        <dbReference type="EMBL" id="CAG8693279.1"/>
    </source>
</evidence>
<dbReference type="EMBL" id="CAJVPL010015390">
    <property type="protein sequence ID" value="CAG8693279.1"/>
    <property type="molecule type" value="Genomic_DNA"/>
</dbReference>
<protein>
    <submittedName>
        <fullName evidence="1">4213_t:CDS:1</fullName>
    </submittedName>
</protein>
<reference evidence="1" key="1">
    <citation type="submission" date="2021-06" db="EMBL/GenBank/DDBJ databases">
        <authorList>
            <person name="Kallberg Y."/>
            <person name="Tangrot J."/>
            <person name="Rosling A."/>
        </authorList>
    </citation>
    <scope>NUCLEOTIDE SEQUENCE</scope>
    <source>
        <strain evidence="1">MT106</strain>
    </source>
</reference>
<dbReference type="OrthoDB" id="2437108at2759"/>
<accession>A0A9N9ESD4</accession>
<feature type="non-terminal residue" evidence="1">
    <location>
        <position position="87"/>
    </location>
</feature>
<organism evidence="1 2">
    <name type="scientific">Ambispora gerdemannii</name>
    <dbReference type="NCBI Taxonomy" id="144530"/>
    <lineage>
        <taxon>Eukaryota</taxon>
        <taxon>Fungi</taxon>
        <taxon>Fungi incertae sedis</taxon>
        <taxon>Mucoromycota</taxon>
        <taxon>Glomeromycotina</taxon>
        <taxon>Glomeromycetes</taxon>
        <taxon>Archaeosporales</taxon>
        <taxon>Ambisporaceae</taxon>
        <taxon>Ambispora</taxon>
    </lineage>
</organism>